<organism evidence="4 5">
    <name type="scientific">Periweissella fabalis</name>
    <dbReference type="NCBI Taxonomy" id="1070421"/>
    <lineage>
        <taxon>Bacteria</taxon>
        <taxon>Bacillati</taxon>
        <taxon>Bacillota</taxon>
        <taxon>Bacilli</taxon>
        <taxon>Lactobacillales</taxon>
        <taxon>Lactobacillaceae</taxon>
        <taxon>Periweissella</taxon>
    </lineage>
</organism>
<evidence type="ECO:0000313" key="5">
    <source>
        <dbReference type="Proteomes" id="UP000549765"/>
    </source>
</evidence>
<evidence type="ECO:0000256" key="1">
    <source>
        <dbReference type="ARBA" id="ARBA00022801"/>
    </source>
</evidence>
<dbReference type="Proteomes" id="UP000549765">
    <property type="component" value="Unassembled WGS sequence"/>
</dbReference>
<dbReference type="Gene3D" id="3.40.50.1240">
    <property type="entry name" value="Phosphoglycerate mutase-like"/>
    <property type="match status" value="1"/>
</dbReference>
<keyword evidence="5" id="KW-1185">Reference proteome</keyword>
<dbReference type="RefSeq" id="WP_168721651.1">
    <property type="nucleotide sequence ID" value="NZ_JAAXPN010000002.1"/>
</dbReference>
<dbReference type="GO" id="GO:0045820">
    <property type="term" value="P:negative regulation of glycolytic process"/>
    <property type="evidence" value="ECO:0007669"/>
    <property type="project" value="TreeGrafter"/>
</dbReference>
<dbReference type="GO" id="GO:0043456">
    <property type="term" value="P:regulation of pentose-phosphate shunt"/>
    <property type="evidence" value="ECO:0007669"/>
    <property type="project" value="TreeGrafter"/>
</dbReference>
<dbReference type="Pfam" id="PF00300">
    <property type="entry name" value="His_Phos_1"/>
    <property type="match status" value="1"/>
</dbReference>
<dbReference type="InterPro" id="IPR029033">
    <property type="entry name" value="His_PPase_superfam"/>
</dbReference>
<feature type="binding site" evidence="3">
    <location>
        <position position="60"/>
    </location>
    <ligand>
        <name>substrate</name>
    </ligand>
</feature>
<dbReference type="SUPFAM" id="SSF53254">
    <property type="entry name" value="Phosphoglycerate mutase-like"/>
    <property type="match status" value="1"/>
</dbReference>
<dbReference type="InterPro" id="IPR013078">
    <property type="entry name" value="His_Pase_superF_clade-1"/>
</dbReference>
<dbReference type="GO" id="GO:0005829">
    <property type="term" value="C:cytosol"/>
    <property type="evidence" value="ECO:0007669"/>
    <property type="project" value="TreeGrafter"/>
</dbReference>
<accession>A0A7X6N174</accession>
<keyword evidence="1" id="KW-0378">Hydrolase</keyword>
<sequence>MQPINVYLVRHGQTFFNKYDRFQGWSDIDLTEKGIADGRHAGHLLSNIHFDAAYSSDLPRAFKTATYILEENTQTDIVAPTPLKAFREQFFGTFEGVSGPDAVLDIVKHAPAEAANITTFSDLLAEIGADATLDAIHAADPAHDAEDSTRFWTRIEAGFDRLRQLHPDGGDILLVSHGATIRSIAGRFGEAAFEGHAPANGSITKLIVSDDDIKVAYYSVTDELPAN</sequence>
<protein>
    <submittedName>
        <fullName evidence="4">Histidine phosphatase family protein</fullName>
    </submittedName>
</protein>
<dbReference type="InterPro" id="IPR051695">
    <property type="entry name" value="Phosphoglycerate_Mutase"/>
</dbReference>
<reference evidence="4 5" key="1">
    <citation type="submission" date="2020-04" db="EMBL/GenBank/DDBJ databases">
        <title>MicrobeNet Type strains.</title>
        <authorList>
            <person name="Nicholson A.C."/>
        </authorList>
    </citation>
    <scope>NUCLEOTIDE SEQUENCE [LARGE SCALE GENOMIC DNA]</scope>
    <source>
        <strain evidence="4 5">CCUG 61472</strain>
    </source>
</reference>
<feature type="active site" description="Proton donor/acceptor" evidence="2">
    <location>
        <position position="88"/>
    </location>
</feature>
<dbReference type="InterPro" id="IPR001345">
    <property type="entry name" value="PG/BPGM_mutase_AS"/>
</dbReference>
<dbReference type="PANTHER" id="PTHR46517">
    <property type="entry name" value="FRUCTOSE-2,6-BISPHOSPHATASE TIGAR"/>
    <property type="match status" value="1"/>
</dbReference>
<evidence type="ECO:0000256" key="3">
    <source>
        <dbReference type="PIRSR" id="PIRSR613078-2"/>
    </source>
</evidence>
<dbReference type="SMART" id="SM00855">
    <property type="entry name" value="PGAM"/>
    <property type="match status" value="1"/>
</dbReference>
<proteinExistence type="predicted"/>
<evidence type="ECO:0000313" key="4">
    <source>
        <dbReference type="EMBL" id="NKZ23851.1"/>
    </source>
</evidence>
<dbReference type="GO" id="GO:0004331">
    <property type="term" value="F:fructose-2,6-bisphosphate 2-phosphatase activity"/>
    <property type="evidence" value="ECO:0007669"/>
    <property type="project" value="TreeGrafter"/>
</dbReference>
<dbReference type="AlphaFoldDB" id="A0A7X6N174"/>
<name>A0A7X6N174_9LACO</name>
<dbReference type="CDD" id="cd07067">
    <property type="entry name" value="HP_PGM_like"/>
    <property type="match status" value="1"/>
</dbReference>
<dbReference type="PROSITE" id="PS00175">
    <property type="entry name" value="PG_MUTASE"/>
    <property type="match status" value="1"/>
</dbReference>
<comment type="caution">
    <text evidence="4">The sequence shown here is derived from an EMBL/GenBank/DDBJ whole genome shotgun (WGS) entry which is preliminary data.</text>
</comment>
<feature type="active site" description="Tele-phosphohistidine intermediate" evidence="2">
    <location>
        <position position="11"/>
    </location>
</feature>
<dbReference type="PANTHER" id="PTHR46517:SF1">
    <property type="entry name" value="FRUCTOSE-2,6-BISPHOSPHATASE TIGAR"/>
    <property type="match status" value="1"/>
</dbReference>
<dbReference type="EMBL" id="JAAXPN010000002">
    <property type="protein sequence ID" value="NKZ23851.1"/>
    <property type="molecule type" value="Genomic_DNA"/>
</dbReference>
<evidence type="ECO:0000256" key="2">
    <source>
        <dbReference type="PIRSR" id="PIRSR613078-1"/>
    </source>
</evidence>
<feature type="binding site" evidence="3">
    <location>
        <begin position="10"/>
        <end position="17"/>
    </location>
    <ligand>
        <name>substrate</name>
    </ligand>
</feature>
<gene>
    <name evidence="4" type="ORF">HF964_03380</name>
</gene>